<dbReference type="Gene3D" id="2.30.30.40">
    <property type="entry name" value="SH3 Domains"/>
    <property type="match status" value="1"/>
</dbReference>
<dbReference type="EMBL" id="PVWK01000016">
    <property type="protein sequence ID" value="PSB33926.1"/>
    <property type="molecule type" value="Genomic_DNA"/>
</dbReference>
<accession>A0A2T1EMG9</accession>
<evidence type="ECO:0008006" key="5">
    <source>
        <dbReference type="Google" id="ProtNLM"/>
    </source>
</evidence>
<feature type="compositionally biased region" description="Low complexity" evidence="1">
    <location>
        <begin position="52"/>
        <end position="63"/>
    </location>
</feature>
<name>A0A2T1EMG9_9CYAN</name>
<comment type="caution">
    <text evidence="3">The sequence shown here is derived from an EMBL/GenBank/DDBJ whole genome shotgun (WGS) entry which is preliminary data.</text>
</comment>
<dbReference type="Proteomes" id="UP000239576">
    <property type="component" value="Unassembled WGS sequence"/>
</dbReference>
<reference evidence="3 4" key="2">
    <citation type="submission" date="2018-03" db="EMBL/GenBank/DDBJ databases">
        <title>The ancient ancestry and fast evolution of plastids.</title>
        <authorList>
            <person name="Moore K.R."/>
            <person name="Magnabosco C."/>
            <person name="Momper L."/>
            <person name="Gold D.A."/>
            <person name="Bosak T."/>
            <person name="Fournier G.P."/>
        </authorList>
    </citation>
    <scope>NUCLEOTIDE SEQUENCE [LARGE SCALE GENOMIC DNA]</scope>
    <source>
        <strain evidence="3 4">ULC18</strain>
    </source>
</reference>
<reference evidence="4" key="1">
    <citation type="submission" date="2018-02" db="EMBL/GenBank/DDBJ databases">
        <authorList>
            <person name="Moore K."/>
            <person name="Momper L."/>
        </authorList>
    </citation>
    <scope>NUCLEOTIDE SEQUENCE [LARGE SCALE GENOMIC DNA]</scope>
    <source>
        <strain evidence="4">ULC18</strain>
    </source>
</reference>
<keyword evidence="2" id="KW-1133">Transmembrane helix</keyword>
<dbReference type="AlphaFoldDB" id="A0A2T1EMG9"/>
<evidence type="ECO:0000256" key="1">
    <source>
        <dbReference type="SAM" id="MobiDB-lite"/>
    </source>
</evidence>
<proteinExistence type="predicted"/>
<evidence type="ECO:0000313" key="4">
    <source>
        <dbReference type="Proteomes" id="UP000239576"/>
    </source>
</evidence>
<evidence type="ECO:0000313" key="3">
    <source>
        <dbReference type="EMBL" id="PSB33926.1"/>
    </source>
</evidence>
<sequence length="182" mass="19569">MTTPQSPTEGQFFTLQPVPPPQPQAKTHWGLPLALGLLTIPLLMFGFGFAQQQQPTPKPAATASMEPSPTPDATPQQTAMTVQTTATEPFESTEAALSFTPQRDGATLPIARVHCPGRAANFRAAPSLHSQINGILQNGDLVELTTERRVLQDGVIWVPVRFRGQAGWLANNFIGGQTHAQP</sequence>
<feature type="compositionally biased region" description="Polar residues" evidence="1">
    <location>
        <begin position="1"/>
        <end position="14"/>
    </location>
</feature>
<gene>
    <name evidence="3" type="ORF">C7B82_03425</name>
</gene>
<keyword evidence="4" id="KW-1185">Reference proteome</keyword>
<feature type="transmembrane region" description="Helical" evidence="2">
    <location>
        <begin position="29"/>
        <end position="50"/>
    </location>
</feature>
<keyword evidence="2" id="KW-0812">Transmembrane</keyword>
<keyword evidence="2" id="KW-0472">Membrane</keyword>
<evidence type="ECO:0000256" key="2">
    <source>
        <dbReference type="SAM" id="Phobius"/>
    </source>
</evidence>
<protein>
    <recommendedName>
        <fullName evidence="5">SH3b domain-containing protein</fullName>
    </recommendedName>
</protein>
<dbReference type="RefSeq" id="WP_106254916.1">
    <property type="nucleotide sequence ID" value="NZ_CAWNSW010000059.1"/>
</dbReference>
<feature type="region of interest" description="Disordered" evidence="1">
    <location>
        <begin position="1"/>
        <end position="26"/>
    </location>
</feature>
<organism evidence="3 4">
    <name type="scientific">Stenomitos frigidus ULC18</name>
    <dbReference type="NCBI Taxonomy" id="2107698"/>
    <lineage>
        <taxon>Bacteria</taxon>
        <taxon>Bacillati</taxon>
        <taxon>Cyanobacteriota</taxon>
        <taxon>Cyanophyceae</taxon>
        <taxon>Leptolyngbyales</taxon>
        <taxon>Leptolyngbyaceae</taxon>
        <taxon>Stenomitos</taxon>
    </lineage>
</organism>
<feature type="region of interest" description="Disordered" evidence="1">
    <location>
        <begin position="52"/>
        <end position="78"/>
    </location>
</feature>